<dbReference type="Proteomes" id="UP000008810">
    <property type="component" value="Chromosome 2"/>
</dbReference>
<reference evidence="3" key="3">
    <citation type="submission" date="2018-08" db="UniProtKB">
        <authorList>
            <consortium name="EnsemblPlants"/>
        </authorList>
    </citation>
    <scope>IDENTIFICATION</scope>
    <source>
        <strain evidence="3">cv. Bd21</strain>
    </source>
</reference>
<reference evidence="2" key="2">
    <citation type="submission" date="2017-06" db="EMBL/GenBank/DDBJ databases">
        <title>WGS assembly of Brachypodium distachyon.</title>
        <authorList>
            <consortium name="The International Brachypodium Initiative"/>
            <person name="Lucas S."/>
            <person name="Harmon-Smith M."/>
            <person name="Lail K."/>
            <person name="Tice H."/>
            <person name="Grimwood J."/>
            <person name="Bruce D."/>
            <person name="Barry K."/>
            <person name="Shu S."/>
            <person name="Lindquist E."/>
            <person name="Wang M."/>
            <person name="Pitluck S."/>
            <person name="Vogel J.P."/>
            <person name="Garvin D.F."/>
            <person name="Mockler T.C."/>
            <person name="Schmutz J."/>
            <person name="Rokhsar D."/>
            <person name="Bevan M.W."/>
        </authorList>
    </citation>
    <scope>NUCLEOTIDE SEQUENCE</scope>
    <source>
        <strain evidence="2">Bd21</strain>
    </source>
</reference>
<evidence type="ECO:0000313" key="3">
    <source>
        <dbReference type="EnsemblPlants" id="KQK07767"/>
    </source>
</evidence>
<dbReference type="AlphaFoldDB" id="A0A0Q3G8T1"/>
<protein>
    <submittedName>
        <fullName evidence="2 3">Uncharacterized protein</fullName>
    </submittedName>
</protein>
<evidence type="ECO:0000256" key="1">
    <source>
        <dbReference type="SAM" id="MobiDB-lite"/>
    </source>
</evidence>
<feature type="compositionally biased region" description="Basic and acidic residues" evidence="1">
    <location>
        <begin position="61"/>
        <end position="71"/>
    </location>
</feature>
<feature type="region of interest" description="Disordered" evidence="1">
    <location>
        <begin position="97"/>
        <end position="116"/>
    </location>
</feature>
<evidence type="ECO:0000313" key="2">
    <source>
        <dbReference type="EMBL" id="KQK07767.1"/>
    </source>
</evidence>
<name>A0A0Q3G8T1_BRADI</name>
<dbReference type="EnsemblPlants" id="KQK07767">
    <property type="protein sequence ID" value="KQK07767"/>
    <property type="gene ID" value="BRADI_2g37521v3"/>
</dbReference>
<dbReference type="EMBL" id="CM000881">
    <property type="protein sequence ID" value="KQK07767.1"/>
    <property type="molecule type" value="Genomic_DNA"/>
</dbReference>
<sequence length="133" mass="13679">MSISGCGEAADCEQGGGGGSEGGRRRLEGRRRQQLGSSAGCVQQVGGAGRSEGQADGAGWEGRRRQLERTADGGGGGGCAEKPRQRLRQLGSFTCNRNPCRGSRPHPHPPAPSTDCCCSPSSCTHSPEVAQIS</sequence>
<keyword evidence="4" id="KW-1185">Reference proteome</keyword>
<proteinExistence type="predicted"/>
<feature type="region of interest" description="Disordered" evidence="1">
    <location>
        <begin position="1"/>
        <end position="83"/>
    </location>
</feature>
<dbReference type="Gramene" id="KQK07767">
    <property type="protein sequence ID" value="KQK07767"/>
    <property type="gene ID" value="BRADI_2g37521v3"/>
</dbReference>
<evidence type="ECO:0000313" key="4">
    <source>
        <dbReference type="Proteomes" id="UP000008810"/>
    </source>
</evidence>
<organism evidence="2">
    <name type="scientific">Brachypodium distachyon</name>
    <name type="common">Purple false brome</name>
    <name type="synonym">Trachynia distachya</name>
    <dbReference type="NCBI Taxonomy" id="15368"/>
    <lineage>
        <taxon>Eukaryota</taxon>
        <taxon>Viridiplantae</taxon>
        <taxon>Streptophyta</taxon>
        <taxon>Embryophyta</taxon>
        <taxon>Tracheophyta</taxon>
        <taxon>Spermatophyta</taxon>
        <taxon>Magnoliopsida</taxon>
        <taxon>Liliopsida</taxon>
        <taxon>Poales</taxon>
        <taxon>Poaceae</taxon>
        <taxon>BOP clade</taxon>
        <taxon>Pooideae</taxon>
        <taxon>Stipodae</taxon>
        <taxon>Brachypodieae</taxon>
        <taxon>Brachypodium</taxon>
    </lineage>
</organism>
<accession>A0A0Q3G8T1</accession>
<gene>
    <name evidence="2" type="ORF">BRADI_2g37521v3</name>
</gene>
<reference evidence="2 3" key="1">
    <citation type="journal article" date="2010" name="Nature">
        <title>Genome sequencing and analysis of the model grass Brachypodium distachyon.</title>
        <authorList>
            <consortium name="International Brachypodium Initiative"/>
        </authorList>
    </citation>
    <scope>NUCLEOTIDE SEQUENCE [LARGE SCALE GENOMIC DNA]</scope>
    <source>
        <strain evidence="2 3">Bd21</strain>
    </source>
</reference>
<dbReference type="InParanoid" id="A0A0Q3G8T1"/>